<proteinExistence type="inferred from homology"/>
<dbReference type="PANTHER" id="PTHR43734">
    <property type="entry name" value="PHYTOENE DESATURASE"/>
    <property type="match status" value="1"/>
</dbReference>
<evidence type="ECO:0000256" key="1">
    <source>
        <dbReference type="ARBA" id="ARBA00006046"/>
    </source>
</evidence>
<name>A0A1M6GQL3_9BACT</name>
<protein>
    <submittedName>
        <fullName evidence="2">Protoporphyrinogen oxidase</fullName>
    </submittedName>
</protein>
<dbReference type="Gene3D" id="3.50.50.60">
    <property type="entry name" value="FAD/NAD(P)-binding domain"/>
    <property type="match status" value="1"/>
</dbReference>
<evidence type="ECO:0000313" key="3">
    <source>
        <dbReference type="Proteomes" id="UP000184050"/>
    </source>
</evidence>
<dbReference type="OrthoDB" id="9769600at2"/>
<gene>
    <name evidence="2" type="ORF">SAMN05444280_11181</name>
</gene>
<sequence>MAKIVIIGGSFAGMGAAHFLSSHHLEATVFEMNDFSNENAISFYNRMRFIFDYKPYISLKQNGWFKFFVPKSVDQGVIPNEPNLGHFWKRSFVKHPPIVNLRGLPKEIVVKVINELVELNQGNEKYANNLQEWLYAVYGKIFTDSFLEKLINKIYTLPPGKIELSEIREEFEQPTFEEILSGALTISNGLNSKQNVYNSVANSFSGLMGKIISNIDLKHNHKVVYIDTEQKVVLFENGEQVSYNYLISSMPLPELISCLAGVPEKILSAVKKLAYTNCVMVSIGIERQQTSEFDYAYFYDNDILFSKLIFSHSSNGDKTPDNYEIIHAIIDFSPKYKPLYLSPNHFIEPVIGNLERCSILKETDKILFKEASLIPFANIVYDFDRPHNLSLVHDYLDEINIFYCGRYGEWKNKTTDESFENGADAAKKVKDILTLKSGSRITSNKFCFSVL</sequence>
<dbReference type="AlphaFoldDB" id="A0A1M6GQL3"/>
<evidence type="ECO:0000313" key="2">
    <source>
        <dbReference type="EMBL" id="SHJ12249.1"/>
    </source>
</evidence>
<reference evidence="2 3" key="1">
    <citation type="submission" date="2016-11" db="EMBL/GenBank/DDBJ databases">
        <authorList>
            <person name="Jaros S."/>
            <person name="Januszkiewicz K."/>
            <person name="Wedrychowicz H."/>
        </authorList>
    </citation>
    <scope>NUCLEOTIDE SEQUENCE [LARGE SCALE GENOMIC DNA]</scope>
    <source>
        <strain evidence="2 3">DSM 27063</strain>
    </source>
</reference>
<dbReference type="SUPFAM" id="SSF51905">
    <property type="entry name" value="FAD/NAD(P)-binding domain"/>
    <property type="match status" value="1"/>
</dbReference>
<dbReference type="EMBL" id="FQZE01000011">
    <property type="protein sequence ID" value="SHJ12249.1"/>
    <property type="molecule type" value="Genomic_DNA"/>
</dbReference>
<accession>A0A1M6GQL3</accession>
<dbReference type="PANTHER" id="PTHR43734:SF4">
    <property type="entry name" value="AMINE OXIDASE DOMAIN-CONTAINING PROTEIN"/>
    <property type="match status" value="1"/>
</dbReference>
<organism evidence="2 3">
    <name type="scientific">Tangfeifania diversioriginum</name>
    <dbReference type="NCBI Taxonomy" id="1168035"/>
    <lineage>
        <taxon>Bacteria</taxon>
        <taxon>Pseudomonadati</taxon>
        <taxon>Bacteroidota</taxon>
        <taxon>Bacteroidia</taxon>
        <taxon>Marinilabiliales</taxon>
        <taxon>Prolixibacteraceae</taxon>
        <taxon>Tangfeifania</taxon>
    </lineage>
</organism>
<dbReference type="STRING" id="1168035.SAMN05444280_11181"/>
<dbReference type="InterPro" id="IPR036188">
    <property type="entry name" value="FAD/NAD-bd_sf"/>
</dbReference>
<keyword evidence="3" id="KW-1185">Reference proteome</keyword>
<comment type="similarity">
    <text evidence="1">Belongs to the carotenoid/retinoid oxidoreductase family.</text>
</comment>
<dbReference type="RefSeq" id="WP_073168516.1">
    <property type="nucleotide sequence ID" value="NZ_FQZE01000011.1"/>
</dbReference>
<dbReference type="Proteomes" id="UP000184050">
    <property type="component" value="Unassembled WGS sequence"/>
</dbReference>